<dbReference type="OrthoDB" id="5696802at2759"/>
<evidence type="ECO:0000313" key="2">
    <source>
        <dbReference type="EMBL" id="KAJ1967975.1"/>
    </source>
</evidence>
<feature type="compositionally biased region" description="Polar residues" evidence="1">
    <location>
        <begin position="224"/>
        <end position="244"/>
    </location>
</feature>
<feature type="region of interest" description="Disordered" evidence="1">
    <location>
        <begin position="219"/>
        <end position="257"/>
    </location>
</feature>
<keyword evidence="3" id="KW-1185">Reference proteome</keyword>
<dbReference type="Proteomes" id="UP001150925">
    <property type="component" value="Unassembled WGS sequence"/>
</dbReference>
<feature type="region of interest" description="Disordered" evidence="1">
    <location>
        <begin position="466"/>
        <end position="541"/>
    </location>
</feature>
<protein>
    <submittedName>
        <fullName evidence="2">Uncharacterized protein</fullName>
    </submittedName>
</protein>
<comment type="caution">
    <text evidence="2">The sequence shown here is derived from an EMBL/GenBank/DDBJ whole genome shotgun (WGS) entry which is preliminary data.</text>
</comment>
<feature type="compositionally biased region" description="Low complexity" evidence="1">
    <location>
        <begin position="466"/>
        <end position="475"/>
    </location>
</feature>
<sequence length="574" mass="62115">MFDDNSDGDFKQPPRKAVRKPIQLPRTSHSAPGPTRRLSPRLKSSTEREQPRPLELFFRTPTASTRSIMVDNAPVIVLDSSSPISSPTNLIPPETPTPSLYSASRTTHHRPALVCGMPFPAEDACDPIEDEFPDRYSRQVLLQETPEDDQHPSLLASDGELPSELCAGLVSSPVIEGGPDDLDLSLQPAEKQVDDHAPVENLEFEFDFELNDELFTQIEPRRSPSLSPYQSTRNIAPSGASRSESGPGITSPKENIPCSSPVDEIVNTQFTQDPVTRIKAFKSHDLTLLPAITSSPPLEPNLPGWMQANFYHDLHNDLRSPSSADSECDTHSYEKPKGHKIPPKASPEPTSDGSLSPIEGYFGKPIGETADPHFLPFLQNFQDLGQKKRKRNRKSTPPPPPESQSGRSVLPNGGWACAQELLTHAGGSSKSSLTTSIAAGVENRKVRGELDPFAFQATLAALNAPSPSQAASSSAKGTKANASKSRGHGNKTNKRGKWWYRSKRTGSTRKGGGKRSTRSNVSSKPATGNRVASAAGTAQPGTWTPTCNHYATNGDVTLDGCETLWEAHGSARYG</sequence>
<gene>
    <name evidence="2" type="ORF">IWQ62_001525</name>
</gene>
<reference evidence="2" key="1">
    <citation type="submission" date="2022-07" db="EMBL/GenBank/DDBJ databases">
        <title>Phylogenomic reconstructions and comparative analyses of Kickxellomycotina fungi.</title>
        <authorList>
            <person name="Reynolds N.K."/>
            <person name="Stajich J.E."/>
            <person name="Barry K."/>
            <person name="Grigoriev I.V."/>
            <person name="Crous P."/>
            <person name="Smith M.E."/>
        </authorList>
    </citation>
    <scope>NUCLEOTIDE SEQUENCE</scope>
    <source>
        <strain evidence="2">RSA 1196</strain>
    </source>
</reference>
<proteinExistence type="predicted"/>
<feature type="region of interest" description="Disordered" evidence="1">
    <location>
        <begin position="1"/>
        <end position="52"/>
    </location>
</feature>
<accession>A0A9W8AS63</accession>
<dbReference type="AlphaFoldDB" id="A0A9W8AS63"/>
<evidence type="ECO:0000313" key="3">
    <source>
        <dbReference type="Proteomes" id="UP001150925"/>
    </source>
</evidence>
<name>A0A9W8AS63_9FUNG</name>
<evidence type="ECO:0000256" key="1">
    <source>
        <dbReference type="SAM" id="MobiDB-lite"/>
    </source>
</evidence>
<feature type="region of interest" description="Disordered" evidence="1">
    <location>
        <begin position="386"/>
        <end position="412"/>
    </location>
</feature>
<organism evidence="2 3">
    <name type="scientific">Dispira parvispora</name>
    <dbReference type="NCBI Taxonomy" id="1520584"/>
    <lineage>
        <taxon>Eukaryota</taxon>
        <taxon>Fungi</taxon>
        <taxon>Fungi incertae sedis</taxon>
        <taxon>Zoopagomycota</taxon>
        <taxon>Kickxellomycotina</taxon>
        <taxon>Dimargaritomycetes</taxon>
        <taxon>Dimargaritales</taxon>
        <taxon>Dimargaritaceae</taxon>
        <taxon>Dispira</taxon>
    </lineage>
</organism>
<feature type="compositionally biased region" description="Basic residues" evidence="1">
    <location>
        <begin position="485"/>
        <end position="517"/>
    </location>
</feature>
<dbReference type="EMBL" id="JANBPY010000250">
    <property type="protein sequence ID" value="KAJ1967975.1"/>
    <property type="molecule type" value="Genomic_DNA"/>
</dbReference>
<feature type="region of interest" description="Disordered" evidence="1">
    <location>
        <begin position="316"/>
        <end position="363"/>
    </location>
</feature>